<accession>A0A0N8GKM0</accession>
<dbReference type="PANTHER" id="PTHR43133">
    <property type="entry name" value="RNA POLYMERASE ECF-TYPE SIGMA FACTO"/>
    <property type="match status" value="1"/>
</dbReference>
<evidence type="ECO:0000256" key="3">
    <source>
        <dbReference type="ARBA" id="ARBA00023082"/>
    </source>
</evidence>
<evidence type="ECO:0000256" key="5">
    <source>
        <dbReference type="ARBA" id="ARBA00023163"/>
    </source>
</evidence>
<keyword evidence="2 6" id="KW-0805">Transcription regulation</keyword>
<dbReference type="SUPFAM" id="SSF88659">
    <property type="entry name" value="Sigma3 and sigma4 domains of RNA polymerase sigma factors"/>
    <property type="match status" value="1"/>
</dbReference>
<dbReference type="GO" id="GO:0016987">
    <property type="term" value="F:sigma factor activity"/>
    <property type="evidence" value="ECO:0007669"/>
    <property type="project" value="UniProtKB-KW"/>
</dbReference>
<evidence type="ECO:0000259" key="7">
    <source>
        <dbReference type="Pfam" id="PF04542"/>
    </source>
</evidence>
<dbReference type="OrthoDB" id="9780326at2"/>
<dbReference type="InterPro" id="IPR036388">
    <property type="entry name" value="WH-like_DNA-bd_sf"/>
</dbReference>
<sequence length="202" mass="22947">MTEPLELSISIDVLKAGNKAEFAKLVNQYSNSVYRIALKILSDPSDAEDVLQETFIKAFRALPGFEGRSSISTWLFRIATNEALMLVRKRKPDFVLVDEPDAPDEDENSGQVQLTDWCCMPEAELMSDESRRHLEEAVQDLTPALRAVFVLRDIEGLSIKETAEALDVSEQVVKTRLLRARLRLREDLSRYFGGKMAERLEK</sequence>
<dbReference type="InterPro" id="IPR014284">
    <property type="entry name" value="RNA_pol_sigma-70_dom"/>
</dbReference>
<feature type="domain" description="RNA polymerase sigma factor 70 region 4 type 2" evidence="8">
    <location>
        <begin position="134"/>
        <end position="184"/>
    </location>
</feature>
<evidence type="ECO:0000313" key="10">
    <source>
        <dbReference type="Proteomes" id="UP000050417"/>
    </source>
</evidence>
<dbReference type="CDD" id="cd06171">
    <property type="entry name" value="Sigma70_r4"/>
    <property type="match status" value="1"/>
</dbReference>
<evidence type="ECO:0000256" key="2">
    <source>
        <dbReference type="ARBA" id="ARBA00023015"/>
    </source>
</evidence>
<dbReference type="GO" id="GO:0006950">
    <property type="term" value="P:response to stress"/>
    <property type="evidence" value="ECO:0007669"/>
    <property type="project" value="UniProtKB-ARBA"/>
</dbReference>
<evidence type="ECO:0000256" key="6">
    <source>
        <dbReference type="RuleBase" id="RU000716"/>
    </source>
</evidence>
<dbReference type="InterPro" id="IPR013249">
    <property type="entry name" value="RNA_pol_sigma70_r4_t2"/>
</dbReference>
<dbReference type="GO" id="GO:0006352">
    <property type="term" value="P:DNA-templated transcription initiation"/>
    <property type="evidence" value="ECO:0007669"/>
    <property type="project" value="InterPro"/>
</dbReference>
<dbReference type="InterPro" id="IPR013325">
    <property type="entry name" value="RNA_pol_sigma_r2"/>
</dbReference>
<dbReference type="Gene3D" id="1.10.10.10">
    <property type="entry name" value="Winged helix-like DNA-binding domain superfamily/Winged helix DNA-binding domain"/>
    <property type="match status" value="1"/>
</dbReference>
<feature type="domain" description="RNA polymerase sigma-70 region 2" evidence="7">
    <location>
        <begin position="25"/>
        <end position="91"/>
    </location>
</feature>
<dbReference type="SUPFAM" id="SSF88946">
    <property type="entry name" value="Sigma2 domain of RNA polymerase sigma factors"/>
    <property type="match status" value="1"/>
</dbReference>
<dbReference type="STRING" id="1134406.ADN00_18675"/>
<dbReference type="EMBL" id="LGCL01000045">
    <property type="protein sequence ID" value="KPL70074.1"/>
    <property type="molecule type" value="Genomic_DNA"/>
</dbReference>
<evidence type="ECO:0000259" key="8">
    <source>
        <dbReference type="Pfam" id="PF08281"/>
    </source>
</evidence>
<dbReference type="PROSITE" id="PS01063">
    <property type="entry name" value="SIGMA70_ECF"/>
    <property type="match status" value="1"/>
</dbReference>
<dbReference type="Gene3D" id="1.10.1740.10">
    <property type="match status" value="1"/>
</dbReference>
<dbReference type="PANTHER" id="PTHR43133:SF8">
    <property type="entry name" value="RNA POLYMERASE SIGMA FACTOR HI_1459-RELATED"/>
    <property type="match status" value="1"/>
</dbReference>
<dbReference type="Proteomes" id="UP000050417">
    <property type="component" value="Unassembled WGS sequence"/>
</dbReference>
<evidence type="ECO:0000313" key="9">
    <source>
        <dbReference type="EMBL" id="KPL70074.1"/>
    </source>
</evidence>
<keyword evidence="3 6" id="KW-0731">Sigma factor</keyword>
<dbReference type="InterPro" id="IPR039425">
    <property type="entry name" value="RNA_pol_sigma-70-like"/>
</dbReference>
<dbReference type="RefSeq" id="WP_075064555.1">
    <property type="nucleotide sequence ID" value="NZ_LGCL01000045.1"/>
</dbReference>
<name>A0A0N8GKM0_9CHLR</name>
<comment type="similarity">
    <text evidence="1 6">Belongs to the sigma-70 factor family. ECF subfamily.</text>
</comment>
<keyword evidence="10" id="KW-1185">Reference proteome</keyword>
<evidence type="ECO:0000256" key="1">
    <source>
        <dbReference type="ARBA" id="ARBA00010641"/>
    </source>
</evidence>
<keyword evidence="5 6" id="KW-0804">Transcription</keyword>
<dbReference type="NCBIfam" id="TIGR02937">
    <property type="entry name" value="sigma70-ECF"/>
    <property type="match status" value="1"/>
</dbReference>
<dbReference type="GO" id="GO:0003677">
    <property type="term" value="F:DNA binding"/>
    <property type="evidence" value="ECO:0007669"/>
    <property type="project" value="UniProtKB-KW"/>
</dbReference>
<dbReference type="AlphaFoldDB" id="A0A0N8GKM0"/>
<proteinExistence type="inferred from homology"/>
<evidence type="ECO:0000256" key="4">
    <source>
        <dbReference type="ARBA" id="ARBA00023125"/>
    </source>
</evidence>
<dbReference type="InterPro" id="IPR013324">
    <property type="entry name" value="RNA_pol_sigma_r3/r4-like"/>
</dbReference>
<dbReference type="Pfam" id="PF08281">
    <property type="entry name" value="Sigma70_r4_2"/>
    <property type="match status" value="1"/>
</dbReference>
<organism evidence="9 10">
    <name type="scientific">Ornatilinea apprima</name>
    <dbReference type="NCBI Taxonomy" id="1134406"/>
    <lineage>
        <taxon>Bacteria</taxon>
        <taxon>Bacillati</taxon>
        <taxon>Chloroflexota</taxon>
        <taxon>Anaerolineae</taxon>
        <taxon>Anaerolineales</taxon>
        <taxon>Anaerolineaceae</taxon>
        <taxon>Ornatilinea</taxon>
    </lineage>
</organism>
<keyword evidence="4 6" id="KW-0238">DNA-binding</keyword>
<dbReference type="InterPro" id="IPR007627">
    <property type="entry name" value="RNA_pol_sigma70_r2"/>
</dbReference>
<comment type="caution">
    <text evidence="9">The sequence shown here is derived from an EMBL/GenBank/DDBJ whole genome shotgun (WGS) entry which is preliminary data.</text>
</comment>
<reference evidence="9 10" key="1">
    <citation type="submission" date="2015-07" db="EMBL/GenBank/DDBJ databases">
        <title>Genome sequence of Ornatilinea apprima DSM 23815.</title>
        <authorList>
            <person name="Hemp J."/>
            <person name="Ward L.M."/>
            <person name="Pace L.A."/>
            <person name="Fischer W.W."/>
        </authorList>
    </citation>
    <scope>NUCLEOTIDE SEQUENCE [LARGE SCALE GENOMIC DNA]</scope>
    <source>
        <strain evidence="9 10">P3M-1</strain>
    </source>
</reference>
<dbReference type="Pfam" id="PF04542">
    <property type="entry name" value="Sigma70_r2"/>
    <property type="match status" value="1"/>
</dbReference>
<dbReference type="InterPro" id="IPR000838">
    <property type="entry name" value="RNA_pol_sigma70_ECF_CS"/>
</dbReference>
<protein>
    <recommendedName>
        <fullName evidence="6">RNA polymerase sigma factor</fullName>
    </recommendedName>
</protein>
<gene>
    <name evidence="9" type="ORF">ADN00_18675</name>
</gene>